<dbReference type="GO" id="GO:0031071">
    <property type="term" value="F:cysteine desulfurase activity"/>
    <property type="evidence" value="ECO:0007669"/>
    <property type="project" value="UniProtKB-UniRule"/>
</dbReference>
<evidence type="ECO:0000256" key="6">
    <source>
        <dbReference type="ARBA" id="ARBA00022898"/>
    </source>
</evidence>
<dbReference type="InterPro" id="IPR017772">
    <property type="entry name" value="Cys_deSase_NifS_bac/arc"/>
</dbReference>
<keyword evidence="5 9" id="KW-0479">Metal-binding</keyword>
<comment type="pathway">
    <text evidence="9">Cofactor biosynthesis; iron-sulfur cluster biosynthesis.</text>
</comment>
<dbReference type="InterPro" id="IPR015421">
    <property type="entry name" value="PyrdxlP-dep_Trfase_major"/>
</dbReference>
<evidence type="ECO:0000256" key="8">
    <source>
        <dbReference type="ARBA" id="ARBA00023014"/>
    </source>
</evidence>
<feature type="binding site" description="via persulfide group" evidence="9">
    <location>
        <position position="326"/>
    </location>
    <ligand>
        <name>[2Fe-2S] cluster</name>
        <dbReference type="ChEBI" id="CHEBI:190135"/>
        <note>ligand shared with IscU</note>
    </ligand>
</feature>
<feature type="binding site" evidence="9">
    <location>
        <begin position="200"/>
        <end position="202"/>
    </location>
    <ligand>
        <name>pyridoxal 5'-phosphate</name>
        <dbReference type="ChEBI" id="CHEBI:597326"/>
    </ligand>
</feature>
<comment type="subunit">
    <text evidence="9">Homodimer. Forms a heterotetramer with IscU, interacts with other sulfur acceptors.</text>
</comment>
<dbReference type="GO" id="GO:0005737">
    <property type="term" value="C:cytoplasm"/>
    <property type="evidence" value="ECO:0007669"/>
    <property type="project" value="UniProtKB-SubCell"/>
</dbReference>
<evidence type="ECO:0000313" key="12">
    <source>
        <dbReference type="Proteomes" id="UP001065682"/>
    </source>
</evidence>
<keyword evidence="12" id="KW-1185">Reference proteome</keyword>
<dbReference type="EC" id="2.8.1.7" evidence="9"/>
<dbReference type="InterPro" id="IPR015422">
    <property type="entry name" value="PyrdxlP-dep_Trfase_small"/>
</dbReference>
<evidence type="ECO:0000256" key="1">
    <source>
        <dbReference type="ARBA" id="ARBA00001933"/>
    </source>
</evidence>
<keyword evidence="8 9" id="KW-0411">Iron-sulfur</keyword>
<dbReference type="PANTHER" id="PTHR11601:SF34">
    <property type="entry name" value="CYSTEINE DESULFURASE"/>
    <property type="match status" value="1"/>
</dbReference>
<feature type="domain" description="Aminotransferase class V" evidence="10">
    <location>
        <begin position="7"/>
        <end position="367"/>
    </location>
</feature>
<dbReference type="NCBIfam" id="NF002806">
    <property type="entry name" value="PRK02948.1"/>
    <property type="match status" value="1"/>
</dbReference>
<reference evidence="11" key="1">
    <citation type="submission" date="2019-06" db="EMBL/GenBank/DDBJ databases">
        <title>Methanoculleus strain from Tamsui River, Taipei, Taiwan.</title>
        <authorList>
            <person name="You Y.-T."/>
            <person name="Chen S.-C."/>
            <person name="Lai S.-J."/>
            <person name="Lee Y.-C."/>
            <person name="Lai M.-C."/>
        </authorList>
    </citation>
    <scope>NUCLEOTIDE SEQUENCE</scope>
    <source>
        <strain evidence="11">Afa-1</strain>
    </source>
</reference>
<feature type="binding site" evidence="9">
    <location>
        <position position="238"/>
    </location>
    <ligand>
        <name>pyridoxal 5'-phosphate</name>
        <dbReference type="ChEBI" id="CHEBI:597326"/>
    </ligand>
</feature>
<evidence type="ECO:0000256" key="5">
    <source>
        <dbReference type="ARBA" id="ARBA00022723"/>
    </source>
</evidence>
<dbReference type="Pfam" id="PF00266">
    <property type="entry name" value="Aminotran_5"/>
    <property type="match status" value="1"/>
</dbReference>
<organism evidence="11 12">
    <name type="scientific">Methanoculleus formosensis</name>
    <dbReference type="NCBI Taxonomy" id="2590886"/>
    <lineage>
        <taxon>Archaea</taxon>
        <taxon>Methanobacteriati</taxon>
        <taxon>Methanobacteriota</taxon>
        <taxon>Stenosarchaea group</taxon>
        <taxon>Methanomicrobia</taxon>
        <taxon>Methanomicrobiales</taxon>
        <taxon>Methanomicrobiaceae</taxon>
        <taxon>Methanoculleus</taxon>
    </lineage>
</organism>
<feature type="binding site" evidence="9">
    <location>
        <position position="180"/>
    </location>
    <ligand>
        <name>pyridoxal 5'-phosphate</name>
        <dbReference type="ChEBI" id="CHEBI:597326"/>
    </ligand>
</feature>
<dbReference type="InterPro" id="IPR015424">
    <property type="entry name" value="PyrdxlP-dep_Trfase"/>
</dbReference>
<dbReference type="FunFam" id="3.40.640.10:FF:000084">
    <property type="entry name" value="IscS-like cysteine desulfurase"/>
    <property type="match status" value="1"/>
</dbReference>
<keyword evidence="4 9" id="KW-0808">Transferase</keyword>
<proteinExistence type="inferred from homology"/>
<feature type="binding site" evidence="9">
    <location>
        <begin position="74"/>
        <end position="75"/>
    </location>
    <ligand>
        <name>pyridoxal 5'-phosphate</name>
        <dbReference type="ChEBI" id="CHEBI:597326"/>
    </ligand>
</feature>
<gene>
    <name evidence="11" type="primary">nifS</name>
    <name evidence="9" type="synonym">iscS</name>
    <name evidence="11" type="ORF">FKB36_00140</name>
</gene>
<dbReference type="HAMAP" id="MF_00331">
    <property type="entry name" value="Cys_desulf_IscS"/>
    <property type="match status" value="1"/>
</dbReference>
<dbReference type="GO" id="GO:0006520">
    <property type="term" value="P:amino acid metabolic process"/>
    <property type="evidence" value="ECO:0007669"/>
    <property type="project" value="InterPro"/>
</dbReference>
<dbReference type="Proteomes" id="UP001065682">
    <property type="component" value="Unassembled WGS sequence"/>
</dbReference>
<dbReference type="GO" id="GO:0030170">
    <property type="term" value="F:pyridoxal phosphate binding"/>
    <property type="evidence" value="ECO:0007669"/>
    <property type="project" value="UniProtKB-UniRule"/>
</dbReference>
<name>A0A9E4ZLC5_9EURY</name>
<dbReference type="GO" id="GO:0051537">
    <property type="term" value="F:2 iron, 2 sulfur cluster binding"/>
    <property type="evidence" value="ECO:0007669"/>
    <property type="project" value="UniProtKB-UniRule"/>
</dbReference>
<feature type="binding site" evidence="9">
    <location>
        <position position="152"/>
    </location>
    <ligand>
        <name>pyridoxal 5'-phosphate</name>
        <dbReference type="ChEBI" id="CHEBI:597326"/>
    </ligand>
</feature>
<evidence type="ECO:0000256" key="4">
    <source>
        <dbReference type="ARBA" id="ARBA00022679"/>
    </source>
</evidence>
<dbReference type="GO" id="GO:0044571">
    <property type="term" value="P:[2Fe-2S] cluster assembly"/>
    <property type="evidence" value="ECO:0007669"/>
    <property type="project" value="UniProtKB-UniRule"/>
</dbReference>
<evidence type="ECO:0000256" key="3">
    <source>
        <dbReference type="ARBA" id="ARBA00022490"/>
    </source>
</evidence>
<comment type="similarity">
    <text evidence="2 9">Belongs to the class-V pyridoxal-phosphate-dependent aminotransferase family. NifS/IscS subfamily.</text>
</comment>
<dbReference type="RefSeq" id="WP_261596005.1">
    <property type="nucleotide sequence ID" value="NZ_VHLL01000001.1"/>
</dbReference>
<accession>A0A9E4ZLC5</accession>
<keyword evidence="6 9" id="KW-0663">Pyridoxal phosphate</keyword>
<evidence type="ECO:0000313" key="11">
    <source>
        <dbReference type="EMBL" id="MCT8335946.1"/>
    </source>
</evidence>
<dbReference type="InterPro" id="IPR000192">
    <property type="entry name" value="Aminotrans_V_dom"/>
</dbReference>
<dbReference type="InterPro" id="IPR016454">
    <property type="entry name" value="Cysteine_dSase"/>
</dbReference>
<evidence type="ECO:0000256" key="2">
    <source>
        <dbReference type="ARBA" id="ARBA00006490"/>
    </source>
</evidence>
<comment type="miscellaneous">
    <text evidence="9">In Archaea the pyridoxal phosphate cofactor is not covalently bound to Lys but ligated by other amino acids.</text>
</comment>
<dbReference type="PIRSF" id="PIRSF005572">
    <property type="entry name" value="NifS"/>
    <property type="match status" value="1"/>
</dbReference>
<evidence type="ECO:0000256" key="9">
    <source>
        <dbReference type="HAMAP-Rule" id="MF_00331"/>
    </source>
</evidence>
<keyword evidence="9" id="KW-0001">2Fe-2S</keyword>
<evidence type="ECO:0000256" key="7">
    <source>
        <dbReference type="ARBA" id="ARBA00023004"/>
    </source>
</evidence>
<dbReference type="Gene3D" id="3.90.1150.10">
    <property type="entry name" value="Aspartate Aminotransferase, domain 1"/>
    <property type="match status" value="1"/>
</dbReference>
<feature type="active site" description="Cysteine persulfide intermediate" evidence="9">
    <location>
        <position position="326"/>
    </location>
</feature>
<dbReference type="InterPro" id="IPR010240">
    <property type="entry name" value="Cys_deSase_IscS"/>
</dbReference>
<sequence>MERKRTVYMDHAATTPVRPEVVEAMNPYFSERFGNPSSLYALAREAKEAIEEAREAVAAAIGATPEEIYFTSGGTEADNWAIKGAALRGKGDHIVTSAIEHHAVLHTCEVLEKQGYRVTYLPVDEFGRVEPATVEEAITEKTVLVSVMAANNEIGTIQPVRAIAEVARDHKVPFHTDAVQAIGAFPVDVDEMGADLLALSAHKFGGPKGVGALYVRRGTRIGTFMDGGAQERGRRAGTENVPGIVGLGRAIELAVAGMPQSAPRLAAMRDRLIRGVLDEIPDTRLNGHPTERLPNNVNVAFRYIEGESILLMLDALGIAASTGSACTSASLEPSHVLTSCGLPPEHAHGSLRLTLGHRNTEDDVDYVLEVLPGIIERLRAISPLRGEA</sequence>
<dbReference type="GO" id="GO:0046872">
    <property type="term" value="F:metal ion binding"/>
    <property type="evidence" value="ECO:0007669"/>
    <property type="project" value="UniProtKB-KW"/>
</dbReference>
<dbReference type="NCBIfam" id="TIGR03402">
    <property type="entry name" value="FeS_nifS"/>
    <property type="match status" value="1"/>
</dbReference>
<keyword evidence="7 9" id="KW-0408">Iron</keyword>
<dbReference type="AlphaFoldDB" id="A0A9E4ZLC5"/>
<comment type="subcellular location">
    <subcellularLocation>
        <location evidence="9">Cytoplasm</location>
    </subcellularLocation>
</comment>
<comment type="cofactor">
    <cofactor evidence="1 9">
        <name>pyridoxal 5'-phosphate</name>
        <dbReference type="ChEBI" id="CHEBI:597326"/>
    </cofactor>
</comment>
<dbReference type="EMBL" id="VHLL01000001">
    <property type="protein sequence ID" value="MCT8335946.1"/>
    <property type="molecule type" value="Genomic_DNA"/>
</dbReference>
<dbReference type="Gene3D" id="3.40.640.10">
    <property type="entry name" value="Type I PLP-dependent aspartate aminotransferase-like (Major domain)"/>
    <property type="match status" value="1"/>
</dbReference>
<keyword evidence="3 9" id="KW-0963">Cytoplasm</keyword>
<comment type="caution">
    <text evidence="11">The sequence shown here is derived from an EMBL/GenBank/DDBJ whole genome shotgun (WGS) entry which is preliminary data.</text>
</comment>
<evidence type="ECO:0000259" key="10">
    <source>
        <dbReference type="Pfam" id="PF00266"/>
    </source>
</evidence>
<comment type="function">
    <text evidence="9">Master enzyme that delivers sulfur to a number of partners involved in Fe-S cluster assembly, tRNA modification or cofactor biosynthesis. Catalyzes the removal of elemental sulfur atoms from cysteine to produce alanine. Functions as a sulfur delivery protein for Fe-S cluster synthesis onto IscU, an Fe-S scaffold assembly protein, as well as other S acceptor proteins.</text>
</comment>
<dbReference type="PANTHER" id="PTHR11601">
    <property type="entry name" value="CYSTEINE DESULFURYLASE FAMILY MEMBER"/>
    <property type="match status" value="1"/>
</dbReference>
<dbReference type="SUPFAM" id="SSF53383">
    <property type="entry name" value="PLP-dependent transferases"/>
    <property type="match status" value="1"/>
</dbReference>
<protein>
    <recommendedName>
        <fullName evidence="9">Cysteine desulfurase IscS</fullName>
        <ecNumber evidence="9">2.8.1.7</ecNumber>
    </recommendedName>
</protein>
<comment type="catalytic activity">
    <reaction evidence="9">
        <text>(sulfur carrier)-H + L-cysteine = (sulfur carrier)-SH + L-alanine</text>
        <dbReference type="Rhea" id="RHEA:43892"/>
        <dbReference type="Rhea" id="RHEA-COMP:14737"/>
        <dbReference type="Rhea" id="RHEA-COMP:14739"/>
        <dbReference type="ChEBI" id="CHEBI:29917"/>
        <dbReference type="ChEBI" id="CHEBI:35235"/>
        <dbReference type="ChEBI" id="CHEBI:57972"/>
        <dbReference type="ChEBI" id="CHEBI:64428"/>
        <dbReference type="EC" id="2.8.1.7"/>
    </reaction>
</comment>